<organism evidence="2 3">
    <name type="scientific">Streblomastix strix</name>
    <dbReference type="NCBI Taxonomy" id="222440"/>
    <lineage>
        <taxon>Eukaryota</taxon>
        <taxon>Metamonada</taxon>
        <taxon>Preaxostyla</taxon>
        <taxon>Oxymonadida</taxon>
        <taxon>Streblomastigidae</taxon>
        <taxon>Streblomastix</taxon>
    </lineage>
</organism>
<reference evidence="2 3" key="1">
    <citation type="submission" date="2019-03" db="EMBL/GenBank/DDBJ databases">
        <title>Single cell metagenomics reveals metabolic interactions within the superorganism composed of flagellate Streblomastix strix and complex community of Bacteroidetes bacteria on its surface.</title>
        <authorList>
            <person name="Treitli S.C."/>
            <person name="Kolisko M."/>
            <person name="Husnik F."/>
            <person name="Keeling P."/>
            <person name="Hampl V."/>
        </authorList>
    </citation>
    <scope>NUCLEOTIDE SEQUENCE [LARGE SCALE GENOMIC DNA]</scope>
    <source>
        <strain evidence="2">ST1C</strain>
    </source>
</reference>
<feature type="compositionally biased region" description="Polar residues" evidence="1">
    <location>
        <begin position="29"/>
        <end position="45"/>
    </location>
</feature>
<dbReference type="EMBL" id="SNRW01000757">
    <property type="protein sequence ID" value="KAA6399423.1"/>
    <property type="molecule type" value="Genomic_DNA"/>
</dbReference>
<evidence type="ECO:0000313" key="2">
    <source>
        <dbReference type="EMBL" id="KAA6399423.1"/>
    </source>
</evidence>
<dbReference type="AlphaFoldDB" id="A0A5J4WXA1"/>
<feature type="compositionally biased region" description="Basic and acidic residues" evidence="1">
    <location>
        <begin position="150"/>
        <end position="183"/>
    </location>
</feature>
<comment type="caution">
    <text evidence="2">The sequence shown here is derived from an EMBL/GenBank/DDBJ whole genome shotgun (WGS) entry which is preliminary data.</text>
</comment>
<evidence type="ECO:0000256" key="1">
    <source>
        <dbReference type="SAM" id="MobiDB-lite"/>
    </source>
</evidence>
<feature type="region of interest" description="Disordered" evidence="1">
    <location>
        <begin position="22"/>
        <end position="45"/>
    </location>
</feature>
<dbReference type="Proteomes" id="UP000324800">
    <property type="component" value="Unassembled WGS sequence"/>
</dbReference>
<evidence type="ECO:0000313" key="3">
    <source>
        <dbReference type="Proteomes" id="UP000324800"/>
    </source>
</evidence>
<sequence length="227" mass="27019">MQGPAPRAKVVFGRQLDSLTDASSRKIQQDQQPFGSKQSSHITDQSLFTPIDPPELFINIIQQQFRVDKDFWAQRSYTLRQVGSRSSGEHHKGFGDGLVKVNLFNQKHTRHEKLITNDWKAFQRELDIELFLDTVRMDLNENNFRHHHDRNHDHDHDYDHKIDKGDHNSRGNRIEYEQGRKGKSLEFSVGPEDDWSQRLQRLQAHERQIARQRIRMFRIRQNQQKNY</sequence>
<accession>A0A5J4WXA1</accession>
<name>A0A5J4WXA1_9EUKA</name>
<protein>
    <submittedName>
        <fullName evidence="2">Uncharacterized protein</fullName>
    </submittedName>
</protein>
<feature type="region of interest" description="Disordered" evidence="1">
    <location>
        <begin position="146"/>
        <end position="183"/>
    </location>
</feature>
<gene>
    <name evidence="2" type="ORF">EZS28_005052</name>
</gene>
<proteinExistence type="predicted"/>